<evidence type="ECO:0000259" key="3">
    <source>
        <dbReference type="PROSITE" id="PS01186"/>
    </source>
</evidence>
<dbReference type="PROSITE" id="PS01186">
    <property type="entry name" value="EGF_2"/>
    <property type="match status" value="1"/>
</dbReference>
<dbReference type="InterPro" id="IPR000742">
    <property type="entry name" value="EGF"/>
</dbReference>
<protein>
    <submittedName>
        <fullName evidence="4">Cystein Rich Modular Protein, CRMP</fullName>
    </submittedName>
</protein>
<evidence type="ECO:0000256" key="1">
    <source>
        <dbReference type="SAM" id="Phobius"/>
    </source>
</evidence>
<dbReference type="CDD" id="cd00185">
    <property type="entry name" value="TNFRSF"/>
    <property type="match status" value="2"/>
</dbReference>
<dbReference type="EMBL" id="FO082871">
    <property type="protein sequence ID" value="CCF72512.1"/>
    <property type="molecule type" value="Genomic_DNA"/>
</dbReference>
<dbReference type="Pfam" id="PF24634">
    <property type="entry name" value="DUF7631"/>
    <property type="match status" value="1"/>
</dbReference>
<keyword evidence="2" id="KW-0732">Signal</keyword>
<feature type="transmembrane region" description="Helical" evidence="1">
    <location>
        <begin position="2306"/>
        <end position="2324"/>
    </location>
</feature>
<proteinExistence type="predicted"/>
<feature type="signal peptide" evidence="2">
    <location>
        <begin position="1"/>
        <end position="21"/>
    </location>
</feature>
<evidence type="ECO:0000313" key="4">
    <source>
        <dbReference type="EMBL" id="CCF72512.1"/>
    </source>
</evidence>
<reference evidence="4 5" key="3">
    <citation type="journal article" date="2016" name="Sci. Rep.">
        <title>Genome-wide diversity and gene expression profiling of Babesia microti isolates identify polymorphic genes that mediate host-pathogen interactions.</title>
        <authorList>
            <person name="Silva J.C."/>
            <person name="Cornillot E."/>
            <person name="McCracken C."/>
            <person name="Usmani-Brown S."/>
            <person name="Dwivedi A."/>
            <person name="Ifeonu O.O."/>
            <person name="Crabtree J."/>
            <person name="Gotia H.T."/>
            <person name="Virji A.Z."/>
            <person name="Reynes C."/>
            <person name="Colinge J."/>
            <person name="Kumar V."/>
            <person name="Lawres L."/>
            <person name="Pazzi J.E."/>
            <person name="Pablo J.V."/>
            <person name="Hung C."/>
            <person name="Brancato J."/>
            <person name="Kumari P."/>
            <person name="Orvis J."/>
            <person name="Tretina K."/>
            <person name="Chibucos M."/>
            <person name="Ott S."/>
            <person name="Sadzewicz L."/>
            <person name="Sengamalay N."/>
            <person name="Shetty A.C."/>
            <person name="Su Q."/>
            <person name="Tallon L."/>
            <person name="Fraser C.M."/>
            <person name="Frutos R."/>
            <person name="Molina D.M."/>
            <person name="Krause P.J."/>
            <person name="Ben Mamoun C."/>
        </authorList>
    </citation>
    <scope>NUCLEOTIDE SEQUENCE [LARGE SCALE GENOMIC DNA]</scope>
    <source>
        <strain evidence="4 5">RI</strain>
    </source>
</reference>
<keyword evidence="1" id="KW-1133">Transmembrane helix</keyword>
<keyword evidence="5" id="KW-1185">Reference proteome</keyword>
<keyword evidence="1" id="KW-0812">Transmembrane</keyword>
<dbReference type="Pfam" id="PF07699">
    <property type="entry name" value="Ephrin_rec_like"/>
    <property type="match status" value="2"/>
</dbReference>
<reference evidence="4 5" key="1">
    <citation type="journal article" date="2012" name="Nucleic Acids Res.">
        <title>Sequencing of the smallest Apicomplexan genome from the human pathogen Babesia microti.</title>
        <authorList>
            <person name="Cornillot E."/>
            <person name="Hadj-Kaddour K."/>
            <person name="Dassouli A."/>
            <person name="Noel B."/>
            <person name="Ranwez V."/>
            <person name="Vacherie B."/>
            <person name="Augagneur Y."/>
            <person name="Bres V."/>
            <person name="Duclos A."/>
            <person name="Randazzo S."/>
            <person name="Carcy B."/>
            <person name="Debierre-Grockiego F."/>
            <person name="Delbecq S."/>
            <person name="Moubri-Menage K."/>
            <person name="Shams-Eldin H."/>
            <person name="Usmani-Brown S."/>
            <person name="Bringaud F."/>
            <person name="Wincker P."/>
            <person name="Vivares C.P."/>
            <person name="Schwarz R.T."/>
            <person name="Schetters T.P."/>
            <person name="Krause P.J."/>
            <person name="Gorenflot A."/>
            <person name="Berry V."/>
            <person name="Barbe V."/>
            <person name="Ben Mamoun C."/>
        </authorList>
    </citation>
    <scope>NUCLEOTIDE SEQUENCE [LARGE SCALE GENOMIC DNA]</scope>
    <source>
        <strain evidence="4 5">RI</strain>
    </source>
</reference>
<name>I7J539_BABMR</name>
<feature type="transmembrane region" description="Helical" evidence="1">
    <location>
        <begin position="2336"/>
        <end position="2359"/>
    </location>
</feature>
<dbReference type="Gene3D" id="2.10.50.10">
    <property type="entry name" value="Tumor Necrosis Factor Receptor, subunit A, domain 2"/>
    <property type="match status" value="7"/>
</dbReference>
<feature type="domain" description="EGF-like" evidence="3">
    <location>
        <begin position="1587"/>
        <end position="1600"/>
    </location>
</feature>
<dbReference type="PANTHER" id="PTHR11319:SF35">
    <property type="entry name" value="OUTER MEMBRANE PROTEIN PMPC-RELATED"/>
    <property type="match status" value="1"/>
</dbReference>
<dbReference type="Proteomes" id="UP000002899">
    <property type="component" value="Chromosome I"/>
</dbReference>
<keyword evidence="1" id="KW-0472">Membrane</keyword>
<dbReference type="OrthoDB" id="10035969at2759"/>
<dbReference type="GeneID" id="24423121"/>
<feature type="transmembrane region" description="Helical" evidence="1">
    <location>
        <begin position="1972"/>
        <end position="1990"/>
    </location>
</feature>
<dbReference type="PANTHER" id="PTHR11319">
    <property type="entry name" value="G PROTEIN-COUPLED RECEPTOR-RELATED"/>
    <property type="match status" value="1"/>
</dbReference>
<evidence type="ECO:0000313" key="5">
    <source>
        <dbReference type="Proteomes" id="UP000002899"/>
    </source>
</evidence>
<feature type="transmembrane region" description="Helical" evidence="1">
    <location>
        <begin position="2275"/>
        <end position="2294"/>
    </location>
</feature>
<feature type="transmembrane region" description="Helical" evidence="1">
    <location>
        <begin position="2039"/>
        <end position="2068"/>
    </location>
</feature>
<feature type="chain" id="PRO_5003711240" evidence="2">
    <location>
        <begin position="22"/>
        <end position="2657"/>
    </location>
</feature>
<dbReference type="Pfam" id="PF24633">
    <property type="entry name" value="DUF7630"/>
    <property type="match status" value="1"/>
</dbReference>
<feature type="transmembrane region" description="Helical" evidence="1">
    <location>
        <begin position="2241"/>
        <end position="2263"/>
    </location>
</feature>
<dbReference type="InterPro" id="IPR056048">
    <property type="entry name" value="CRMPA/B-like_DUF7631"/>
</dbReference>
<dbReference type="InterPro" id="IPR056047">
    <property type="entry name" value="CRMPA-like_DUF7630"/>
</dbReference>
<feature type="transmembrane region" description="Helical" evidence="1">
    <location>
        <begin position="1942"/>
        <end position="1960"/>
    </location>
</feature>
<dbReference type="OMA" id="CEQCDIG"/>
<evidence type="ECO:0000256" key="2">
    <source>
        <dbReference type="SAM" id="SignalP"/>
    </source>
</evidence>
<dbReference type="SUPFAM" id="SSF57184">
    <property type="entry name" value="Growth factor receptor domain"/>
    <property type="match status" value="2"/>
</dbReference>
<dbReference type="SMART" id="SM01411">
    <property type="entry name" value="Ephrin_rec_like"/>
    <property type="match status" value="10"/>
</dbReference>
<dbReference type="InterPro" id="IPR011641">
    <property type="entry name" value="Tyr-kin_ephrin_A/B_rcpt-like"/>
</dbReference>
<gene>
    <name evidence="4" type="ORF">BMR1_01G00210</name>
</gene>
<organism evidence="4 5">
    <name type="scientific">Babesia microti (strain RI)</name>
    <dbReference type="NCBI Taxonomy" id="1133968"/>
    <lineage>
        <taxon>Eukaryota</taxon>
        <taxon>Sar</taxon>
        <taxon>Alveolata</taxon>
        <taxon>Apicomplexa</taxon>
        <taxon>Aconoidasida</taxon>
        <taxon>Piroplasmida</taxon>
        <taxon>Babesiidae</taxon>
        <taxon>Babesia</taxon>
    </lineage>
</organism>
<feature type="transmembrane region" description="Helical" evidence="1">
    <location>
        <begin position="2191"/>
        <end position="2215"/>
    </location>
</feature>
<dbReference type="KEGG" id="bmic:BMR1_01G00210"/>
<reference evidence="4 5" key="2">
    <citation type="journal article" date="2013" name="PLoS ONE">
        <title>Whole genome mapping and re-organization of the nuclear and mitochondrial genomes of Babesia microti isolates.</title>
        <authorList>
            <person name="Cornillot E."/>
            <person name="Dassouli A."/>
            <person name="Garg A."/>
            <person name="Pachikara N."/>
            <person name="Randazzo S."/>
            <person name="Depoix D."/>
            <person name="Carcy B."/>
            <person name="Delbecq S."/>
            <person name="Frutos R."/>
            <person name="Silva J.C."/>
            <person name="Sutton R."/>
            <person name="Krause P.J."/>
            <person name="Mamoun C.B."/>
        </authorList>
    </citation>
    <scope>NUCLEOTIDE SEQUENCE [LARGE SCALE GENOMIC DNA]</scope>
    <source>
        <strain evidence="4 5">RI</strain>
    </source>
</reference>
<accession>I7J539</accession>
<dbReference type="InterPro" id="IPR009030">
    <property type="entry name" value="Growth_fac_rcpt_cys_sf"/>
</dbReference>
<dbReference type="RefSeq" id="XP_012647121.1">
    <property type="nucleotide sequence ID" value="XM_012791667.1"/>
</dbReference>
<dbReference type="VEuPathDB" id="PiroplasmaDB:BMR1_01G00210"/>
<dbReference type="InterPro" id="IPR056052">
    <property type="entry name" value="DUF7635"/>
</dbReference>
<dbReference type="Pfam" id="PF24640">
    <property type="entry name" value="DUF7635"/>
    <property type="match status" value="1"/>
</dbReference>
<sequence length="2657" mass="300067">MTNVFILFLPFYLGNYVNVYGSDGKKKLSNADSLELDSSENIISVLESSIDEENSIKYLNPNELSNIDQVKLFEQKELLRTHIPNKNAKTDLLEPFVDVDYKLNYEELEFSGLNIRIPGMCNVNSDIGTFRLQEWADSKCSVNGSTFCSRCEMASTIVCKCFRIWQIKFSYKEKSCLTNDGKLTFCYGTVDFSSSDIILTNISPAILKFSSIYEFDSESSQLHEGLEGLCHGTNELVRVDQNYVAKCHKEKEIDFFMEGKCFGECKEIVPCLGLPIDPLKYSSLLIVNDWNSISKNCHIYDINYFGYFGCSTQDLNRTSNVNINKAYSATVNNTVQIGGSISKSCITLENKILYVQPGIPFDLNISPAPSALYSFKIEFHNHNCGSNAIEDIVRPFPRKDKPLIKNGRVIGIILTGFLAPLYSNKSINICGCISSKFYNPKDSIRGDYMCSKTNHYIISLGKIKIQTPYIDINNFTNVLVDKPFLWDNSFLALDGIIIAKSFYKGFDFLNEKSLIENFYNDFIYAPYSNSNKGNLQKSISFISEISKADTKVLIKFTNPGEYILFFVSDTKILIIGLYSILGFFIGKGVTYSLEVGDISRGHSIFYKSWGIPSDQNRFIISEYSYKDCSRPLFVSSDIVKSGTFPTTWIASNFNKYTSGQNYDSISTKSINEDLYKPFQFCAQSKDGTILNLGTGNFRQYIDHELDDIFHVPLNKYINDVGNDNTLLTLPDRNMVINGHLYNRNIYEEYLKNYSIDLDINLEQSPNNLSFKNNGDIFNHIDCPYSISTFTYRSWDLLTQFWFDIPRNPYSSFPYLLSFWCYPNLNTVFVFTSNSENLTPMYLKKIEFARPTHFQLFVNSSGVFALVLTSGDNAISLYKLDPKIKFIKKANCSKSLKSPSGFAMISLDTYNKIYLILDMRSNCIILLDGKLDEIDVLCNDKFPEIQQPSSVSCVQREGVIMECFIIQTFSNSLLRVQVNKETKKMSIAEYFNGGDNQNLTPLLRYPLSVIAFSYNSIVFIYLIEAGNYRLTILSLHKDKITFYGKLKLNMLPLSHFVLLSSAVWPNNYRNDYLIVLRYEVYEENNYIPHINIVSIQDTMSLPNIKYPSSESLLLGEKLTLHPKFESDIIKNSDFFARSSQITYKIRLYQTGTLKSGTNELITKISDEDFSEIAHIDKFSGKVYLDITFIKYPVLSFQVTYSGAIHEKKTLFVVKTLCPDGHYFGNGGCSLCPIGTYNKSDMSHWNRCIPCPENETTISSGSFSINQCLCKPGYHLEGDDYIQVEGRNDRGCVPCPAGTWKEIVATKGCFGSGCYPNSSSTVTGSPTDEDRKCECFPGYYYHKGAGDVRECKMAENGYYSNGGYLAKRLECPTNTTSFGIARSVKDCVCRPGYHAIYNKDGTNLSYIKLKTSILERHPELVNVQNEINVCIPCGLNKYKSAIGLSGCLDCPANSFSDSDNAVAKYECNLCKPGYYESGNPDDPCRECPENSFCVGSRPLDTSLQINSGQFVTCPANSSTMPPYYLNTLPIHCVCNEGYEPTGQLSQSGMIECVPVKQGHFKFSSGNTKGLPCPHGSITQNVGATSQFMCVCPPGFYMMDGKCTPCLMGHFCLGGRDIDGNLIPPQKCIDENSTTLNTNATNELDCVCKPGYTRINPTDKFCKQCPPNHYKSTTSNEACTPCRGHSSTGDLRGATSKEKCFCAPGYYFDKICLPCGKNDIYCPGGKLEIDGLAKTHPPVKCPDNTLITPGVDVASSYDDCKCAKGYAFKSLDVQNKTKICEKCPPGTYKSSVSDSGCTGLCPLNSTSFLGSQNSKQCYCLENFYHVSGGTCLPCPEGSICKGGLVPYAMEKGYDSDFEITSDHHTKPIAMEGYYLDKLKNTLDVSDDWKFIKCPIEGSCLGKDECLDSMEHYLCAECKFGYTNNFNKGERCTPCPATSVNIGIQFAWYLALLLFNIVIACLNVSAGFNRRSIHSVVIKIALNYCTCMSVLNVINYNEISLPIQVTNIINAWSRKFSSSKRMYLMSMDCLIRNHYNVSHADSFFYSMMAFALLPIVLIISVTILMWIILNLIKIKKHKTIKSKILLLYQAKSHGLDALASRLIHKYSNERLFLIFRYISLPGQNGFVKFLHFLDDMIPIYVTVLFSIHGTITSNMLSLLDCTYINLGKSVPGKYVLRPAMSVQCSIDPSKGYIPYLLLGLGGLLIWGLGIPLISFLVLFTNRKRLHSADIRRKYGFLHNGYERSYWFWESVVFARKCLVLVIGSIVIVPSNKLSESRIWLAQGVALTFLILNLIYQPFDKRDYFVLRRLENNSMASWIFTLLLTEIILESKLQYWYTFSFLLFSLLMNLAFLLQVLLSLFYAYCDNVNATKSFFETPFLRVIFKNLANISILRKASEAVISLRVVKREPYTIRNDTNLPKNLLKILKEHDISVKEYEDIPATTTLSSTLVVGSSFKRELSAGEREYYSHVMTEAFSFAPCHLELDLIPKDFVEFILRLCMGVYQLELETNVTKKLVDSLVEGDLNSLVHLSEFNLVQTNDTLQDSLIKAMFNEEALMYGAPLSDFYQCLSHLKWQDFSRIAGLYKLFRKKLEEFSTKKEHRRVCEERLSENSLDGLENLLSRYYTANPIVKLAELTGGLYGQELTFTDHLLKLGFKHVDHS</sequence>